<dbReference type="Proteomes" id="UP001490330">
    <property type="component" value="Unassembled WGS sequence"/>
</dbReference>
<keyword evidence="3" id="KW-1185">Reference proteome</keyword>
<dbReference type="RefSeq" id="WP_350720872.1">
    <property type="nucleotide sequence ID" value="NZ_JBEPCO010000021.1"/>
</dbReference>
<feature type="region of interest" description="Disordered" evidence="1">
    <location>
        <begin position="341"/>
        <end position="366"/>
    </location>
</feature>
<evidence type="ECO:0000313" key="2">
    <source>
        <dbReference type="EMBL" id="MER6906748.1"/>
    </source>
</evidence>
<comment type="caution">
    <text evidence="2">The sequence shown here is derived from an EMBL/GenBank/DDBJ whole genome shotgun (WGS) entry which is preliminary data.</text>
</comment>
<proteinExistence type="predicted"/>
<gene>
    <name evidence="2" type="ORF">ABT322_24015</name>
</gene>
<evidence type="ECO:0000256" key="1">
    <source>
        <dbReference type="SAM" id="MobiDB-lite"/>
    </source>
</evidence>
<accession>A0ABV1VJS6</accession>
<dbReference type="EMBL" id="JBEPCV010000025">
    <property type="protein sequence ID" value="MER6906748.1"/>
    <property type="molecule type" value="Genomic_DNA"/>
</dbReference>
<evidence type="ECO:0000313" key="3">
    <source>
        <dbReference type="Proteomes" id="UP001490330"/>
    </source>
</evidence>
<name>A0ABV1VJS6_9ACTN</name>
<organism evidence="2 3">
    <name type="scientific">Streptomyces flaveolus</name>
    <dbReference type="NCBI Taxonomy" id="67297"/>
    <lineage>
        <taxon>Bacteria</taxon>
        <taxon>Bacillati</taxon>
        <taxon>Actinomycetota</taxon>
        <taxon>Actinomycetes</taxon>
        <taxon>Kitasatosporales</taxon>
        <taxon>Streptomycetaceae</taxon>
        <taxon>Streptomyces</taxon>
    </lineage>
</organism>
<protein>
    <submittedName>
        <fullName evidence="2">Uncharacterized protein</fullName>
    </submittedName>
</protein>
<sequence>MTAPTATPATAAATAVASAANAEPPAWTLATSHPLALLPVRLETRFSGPGHERLLIRVFPDTIHVDSHEPELTPEEIASGAEYWRAVWRAARHADREQAAWERLVAAVGANRATWTARVMEPDPGGRPQKPVADDMPLPDGLPRFPTPLERAAAWTRAAVARALPTRWVVTATCGTVVVRGVGGDISPELVVGLDPAADVSTVPDHLPPVNASTAWLTDFEAARAAGMALILDLPAGPARGRLDRVLVYGVREKAGPEAAAEDLTSLLEAHAATSGLSWLPPGTPTNNTDDLPSGFSTIVPPARVTHADVAPAAATSAGRAALALGLRMESGNGGPLAAVRRLPPRPDEPTAAARAAHAGDDDDTPARLTQEALWPAGIGYHLRHMMAGSVNEAGLARIRDHYLGWVRAEGPLPAFRVGAQPYGILPVMENGRWQPLPGEPDDLPGLRLLSRLHSRVWKPSVRRLPRIGALPVAGAQSRTPEQNLVQILGAEARTREVRARSVVGGEYVVWLWRFLRLRLGTGWQQSAFAEGTALLRGLGLPVDVPLATAVFATGSFRLGTPLVTGPDGTLGHLASLAAAGLTPAQIAAAADPGGGPTPLLYRLARAGLLLEASRAAHALGAPEPVEPQLQDMEHGVVTDTLWRRLARPAPADPARTIGQYLADPPASDTASASLRSYRSALSALSRLPVETVERHTAAALGLAAHRLDAWTTSFATKRLATLRAARPTGVHLGAYGWVTDLQAAPGRTPVAKPPKDEDGPDRPLVSAASGTGYVLAPSVGQAATAAVLRSAQRSHGGTDGGPLALDLSSRRVRTAQALLEGARYGLPLNAQLGYRFERGVHEAPRRLLERFLPAFRALAPLATTVLRPDGSTTTGELPSAVCDGLELFTRHRDGRLPWGTAGLPAPGSPDQLALAGVLDTLGDSVDALHDALLAEGVHQVVQGRPERAGAALDALSRGDTTPPELEFPRTPRAASAVTHRLLLVGNVRSADRGAWGASVGRQPRIVAAAHTDTVASALLPAPYRVFCRLRWVPPGGGTPVTGQISLDYLQIGAVDYVAMPPRGLAPCGAELEQRIALAAWQSAKPAAVDRSWTLELDFGRAAEWPADRLSITEFLAAVAAVRRLFDHGRPLTAADLAERNTEPAPGLHPQDAINRAAFALGHVNDTLTALAAASASGGDPLRAALLKAAGAGVPGAVPPPVGAAGEAALLAEAAASAERELRSRLAAHDRLTAAWAAEHPAGSPAASDPEVSAHHQARIRALLGEDLPLLASFLPPAEPAGTGLTASLAVTAALQGAPGEGRRWLRQTSRVQGGAGRLQEVFDLAAALDAPVAAGTDPVRVAQLPHVPGDRWWGARRPADAPEGGRLSLVLGVLPGPALDLASPVYGLAVDEWVETVPDAVHTAAAALEFDAPAAVPPQTVLLAVPAVPQDMVWTPGGVERLLHQTLDRARTRLVDADALGGAGQFLPGLHLGLNPDNRAVSTDFRPDAAT</sequence>
<feature type="region of interest" description="Disordered" evidence="1">
    <location>
        <begin position="119"/>
        <end position="138"/>
    </location>
</feature>
<reference evidence="2 3" key="1">
    <citation type="submission" date="2024-06" db="EMBL/GenBank/DDBJ databases">
        <title>The Natural Products Discovery Center: Release of the First 8490 Sequenced Strains for Exploring Actinobacteria Biosynthetic Diversity.</title>
        <authorList>
            <person name="Kalkreuter E."/>
            <person name="Kautsar S.A."/>
            <person name="Yang D."/>
            <person name="Bader C.D."/>
            <person name="Teijaro C.N."/>
            <person name="Fluegel L."/>
            <person name="Davis C.M."/>
            <person name="Simpson J.R."/>
            <person name="Lauterbach L."/>
            <person name="Steele A.D."/>
            <person name="Gui C."/>
            <person name="Meng S."/>
            <person name="Li G."/>
            <person name="Viehrig K."/>
            <person name="Ye F."/>
            <person name="Su P."/>
            <person name="Kiefer A.F."/>
            <person name="Nichols A."/>
            <person name="Cepeda A.J."/>
            <person name="Yan W."/>
            <person name="Fan B."/>
            <person name="Jiang Y."/>
            <person name="Adhikari A."/>
            <person name="Zheng C.-J."/>
            <person name="Schuster L."/>
            <person name="Cowan T.M."/>
            <person name="Smanski M.J."/>
            <person name="Chevrette M.G."/>
            <person name="De Carvalho L.P.S."/>
            <person name="Shen B."/>
        </authorList>
    </citation>
    <scope>NUCLEOTIDE SEQUENCE [LARGE SCALE GENOMIC DNA]</scope>
    <source>
        <strain evidence="2 3">NPDC000632</strain>
    </source>
</reference>